<dbReference type="HAMAP" id="MF_00061">
    <property type="entry name" value="IspE"/>
    <property type="match status" value="1"/>
</dbReference>
<dbReference type="PIRSF" id="PIRSF010376">
    <property type="entry name" value="IspE"/>
    <property type="match status" value="1"/>
</dbReference>
<dbReference type="PANTHER" id="PTHR43527:SF2">
    <property type="entry name" value="4-DIPHOSPHOCYTIDYL-2-C-METHYL-D-ERYTHRITOL KINASE, CHLOROPLASTIC"/>
    <property type="match status" value="1"/>
</dbReference>
<dbReference type="EC" id="2.7.1.148" evidence="2 10"/>
<comment type="function">
    <text evidence="10">Catalyzes the phosphorylation of the position 2 hydroxy group of 4-diphosphocytidyl-2C-methyl-D-erythritol.</text>
</comment>
<dbReference type="SUPFAM" id="SSF54211">
    <property type="entry name" value="Ribosomal protein S5 domain 2-like"/>
    <property type="match status" value="1"/>
</dbReference>
<dbReference type="GO" id="GO:0050515">
    <property type="term" value="F:4-(cytidine 5'-diphospho)-2-C-methyl-D-erythritol kinase activity"/>
    <property type="evidence" value="ECO:0007669"/>
    <property type="project" value="UniProtKB-UniRule"/>
</dbReference>
<dbReference type="GO" id="GO:0019288">
    <property type="term" value="P:isopentenyl diphosphate biosynthetic process, methylerythritol 4-phosphate pathway"/>
    <property type="evidence" value="ECO:0007669"/>
    <property type="project" value="UniProtKB-UniRule"/>
</dbReference>
<proteinExistence type="inferred from homology"/>
<comment type="caution">
    <text evidence="13">The sequence shown here is derived from an EMBL/GenBank/DDBJ whole genome shotgun (WGS) entry which is preliminary data.</text>
</comment>
<comment type="pathway">
    <text evidence="10">Isoprenoid biosynthesis; isopentenyl diphosphate biosynthesis via DXP pathway; isopentenyl diphosphate from 1-deoxy-D-xylulose 5-phosphate: step 3/6.</text>
</comment>
<evidence type="ECO:0000256" key="9">
    <source>
        <dbReference type="ARBA" id="ARBA00032554"/>
    </source>
</evidence>
<name>A0A4Z0F5M0_9GAMM</name>
<dbReference type="InterPro" id="IPR020568">
    <property type="entry name" value="Ribosomal_Su5_D2-typ_SF"/>
</dbReference>
<dbReference type="Gene3D" id="3.30.230.10">
    <property type="match status" value="1"/>
</dbReference>
<gene>
    <name evidence="10 13" type="primary">ispE</name>
    <name evidence="13" type="ORF">E4680_12090</name>
</gene>
<keyword evidence="5 10" id="KW-0547">Nucleotide-binding</keyword>
<comment type="catalytic activity">
    <reaction evidence="10">
        <text>4-CDP-2-C-methyl-D-erythritol + ATP = 4-CDP-2-C-methyl-D-erythritol 2-phosphate + ADP + H(+)</text>
        <dbReference type="Rhea" id="RHEA:18437"/>
        <dbReference type="ChEBI" id="CHEBI:15378"/>
        <dbReference type="ChEBI" id="CHEBI:30616"/>
        <dbReference type="ChEBI" id="CHEBI:57823"/>
        <dbReference type="ChEBI" id="CHEBI:57919"/>
        <dbReference type="ChEBI" id="CHEBI:456216"/>
        <dbReference type="EC" id="2.7.1.148"/>
    </reaction>
</comment>
<feature type="active site" evidence="10">
    <location>
        <position position="11"/>
    </location>
</feature>
<sequence>MSWTCWPAPAKLNLFLHVLGRRADGYHELQTLFQFVEFGDEVLIEPTLAGDIRLLEGAPGVPSGQDLVERAARSLKAEAGVTAGARLSVRKRIPMGSGLGGGSSDAATVLVVLNRLWGAGLTLDELADLGLALGADVPVFVRGQAAWAEGVGERLMPVSVPEPYYLIAWPEVSVSTAHVFEDAELTRNSPPITMSDFLAGGGRNDCEPVVRRLYPEVARMMDWLERHAPARLTGTGGAAFAIFEHPAHAHALLRQLPPGCSGVVASGCNHSALHRVLSACGPAGSGAGFEGNIGA</sequence>
<feature type="active site" evidence="10">
    <location>
        <position position="136"/>
    </location>
</feature>
<keyword evidence="7 10" id="KW-0067">ATP-binding</keyword>
<comment type="similarity">
    <text evidence="1 10">Belongs to the GHMP kinase family. IspE subfamily.</text>
</comment>
<dbReference type="Pfam" id="PF08544">
    <property type="entry name" value="GHMP_kinases_C"/>
    <property type="match status" value="1"/>
</dbReference>
<feature type="binding site" evidence="10">
    <location>
        <begin position="94"/>
        <end position="104"/>
    </location>
    <ligand>
        <name>ATP</name>
        <dbReference type="ChEBI" id="CHEBI:30616"/>
    </ligand>
</feature>
<organism evidence="13 14">
    <name type="scientific">Candidatus Macondimonas diazotrophica</name>
    <dbReference type="NCBI Taxonomy" id="2305248"/>
    <lineage>
        <taxon>Bacteria</taxon>
        <taxon>Pseudomonadati</taxon>
        <taxon>Pseudomonadota</taxon>
        <taxon>Gammaproteobacteria</taxon>
        <taxon>Chromatiales</taxon>
        <taxon>Ectothiorhodospiraceae</taxon>
        <taxon>Candidatus Macondimonas</taxon>
    </lineage>
</organism>
<evidence type="ECO:0000259" key="12">
    <source>
        <dbReference type="Pfam" id="PF08544"/>
    </source>
</evidence>
<dbReference type="InterPro" id="IPR013750">
    <property type="entry name" value="GHMP_kinase_C_dom"/>
</dbReference>
<evidence type="ECO:0000256" key="8">
    <source>
        <dbReference type="ARBA" id="ARBA00023229"/>
    </source>
</evidence>
<dbReference type="AlphaFoldDB" id="A0A4Z0F5M0"/>
<evidence type="ECO:0000313" key="14">
    <source>
        <dbReference type="Proteomes" id="UP000297890"/>
    </source>
</evidence>
<evidence type="ECO:0000313" key="13">
    <source>
        <dbReference type="EMBL" id="TFZ81549.1"/>
    </source>
</evidence>
<evidence type="ECO:0000256" key="5">
    <source>
        <dbReference type="ARBA" id="ARBA00022741"/>
    </source>
</evidence>
<evidence type="ECO:0000256" key="4">
    <source>
        <dbReference type="ARBA" id="ARBA00022679"/>
    </source>
</evidence>
<evidence type="ECO:0000256" key="1">
    <source>
        <dbReference type="ARBA" id="ARBA00009684"/>
    </source>
</evidence>
<reference evidence="13 14" key="1">
    <citation type="journal article" date="2019" name="ISME J.">
        <title>Candidatus Macondimonas diazotrophica, a novel gammaproteobacterial genus dominating crude-oil-contaminated coastal sediments.</title>
        <authorList>
            <person name="Karthikeyan S."/>
            <person name="Konstantinidis K."/>
        </authorList>
    </citation>
    <scope>NUCLEOTIDE SEQUENCE [LARGE SCALE GENOMIC DNA]</scope>
    <source>
        <strain evidence="13 14">KTK01</strain>
    </source>
</reference>
<dbReference type="GO" id="GO:0016114">
    <property type="term" value="P:terpenoid biosynthetic process"/>
    <property type="evidence" value="ECO:0007669"/>
    <property type="project" value="UniProtKB-UniRule"/>
</dbReference>
<dbReference type="InterPro" id="IPR006204">
    <property type="entry name" value="GHMP_kinase_N_dom"/>
</dbReference>
<evidence type="ECO:0000256" key="6">
    <source>
        <dbReference type="ARBA" id="ARBA00022777"/>
    </source>
</evidence>
<dbReference type="SUPFAM" id="SSF55060">
    <property type="entry name" value="GHMP Kinase, C-terminal domain"/>
    <property type="match status" value="1"/>
</dbReference>
<protein>
    <recommendedName>
        <fullName evidence="3 10">4-diphosphocytidyl-2-C-methyl-D-erythritol kinase</fullName>
        <shortName evidence="10">CMK</shortName>
        <ecNumber evidence="2 10">2.7.1.148</ecNumber>
    </recommendedName>
    <alternativeName>
        <fullName evidence="9 10">4-(cytidine-5'-diphospho)-2-C-methyl-D-erythritol kinase</fullName>
    </alternativeName>
</protein>
<dbReference type="Pfam" id="PF00288">
    <property type="entry name" value="GHMP_kinases_N"/>
    <property type="match status" value="1"/>
</dbReference>
<dbReference type="Proteomes" id="UP000297890">
    <property type="component" value="Unassembled WGS sequence"/>
</dbReference>
<dbReference type="NCBIfam" id="TIGR00154">
    <property type="entry name" value="ispE"/>
    <property type="match status" value="1"/>
</dbReference>
<dbReference type="RefSeq" id="WP_135282672.1">
    <property type="nucleotide sequence ID" value="NZ_SRIO01000020.1"/>
</dbReference>
<keyword evidence="6 10" id="KW-0418">Kinase</keyword>
<dbReference type="UniPathway" id="UPA00056">
    <property type="reaction ID" value="UER00094"/>
</dbReference>
<dbReference type="InterPro" id="IPR004424">
    <property type="entry name" value="IspE"/>
</dbReference>
<feature type="domain" description="GHMP kinase C-terminal" evidence="12">
    <location>
        <begin position="201"/>
        <end position="256"/>
    </location>
</feature>
<dbReference type="PANTHER" id="PTHR43527">
    <property type="entry name" value="4-DIPHOSPHOCYTIDYL-2-C-METHYL-D-ERYTHRITOL KINASE, CHLOROPLASTIC"/>
    <property type="match status" value="1"/>
</dbReference>
<keyword evidence="8 10" id="KW-0414">Isoprene biosynthesis</keyword>
<evidence type="ECO:0000256" key="2">
    <source>
        <dbReference type="ARBA" id="ARBA00012052"/>
    </source>
</evidence>
<evidence type="ECO:0000256" key="3">
    <source>
        <dbReference type="ARBA" id="ARBA00017473"/>
    </source>
</evidence>
<evidence type="ECO:0000259" key="11">
    <source>
        <dbReference type="Pfam" id="PF00288"/>
    </source>
</evidence>
<keyword evidence="14" id="KW-1185">Reference proteome</keyword>
<dbReference type="InterPro" id="IPR036554">
    <property type="entry name" value="GHMP_kinase_C_sf"/>
</dbReference>
<dbReference type="Gene3D" id="3.30.70.890">
    <property type="entry name" value="GHMP kinase, C-terminal domain"/>
    <property type="match status" value="1"/>
</dbReference>
<dbReference type="OrthoDB" id="9809438at2"/>
<evidence type="ECO:0000256" key="10">
    <source>
        <dbReference type="HAMAP-Rule" id="MF_00061"/>
    </source>
</evidence>
<dbReference type="InterPro" id="IPR014721">
    <property type="entry name" value="Ribsml_uS5_D2-typ_fold_subgr"/>
</dbReference>
<dbReference type="EMBL" id="SRIO01000020">
    <property type="protein sequence ID" value="TFZ81549.1"/>
    <property type="molecule type" value="Genomic_DNA"/>
</dbReference>
<feature type="domain" description="GHMP kinase N-terminal" evidence="11">
    <location>
        <begin position="67"/>
        <end position="143"/>
    </location>
</feature>
<dbReference type="GO" id="GO:0005524">
    <property type="term" value="F:ATP binding"/>
    <property type="evidence" value="ECO:0007669"/>
    <property type="project" value="UniProtKB-UniRule"/>
</dbReference>
<keyword evidence="4 10" id="KW-0808">Transferase</keyword>
<evidence type="ECO:0000256" key="7">
    <source>
        <dbReference type="ARBA" id="ARBA00022840"/>
    </source>
</evidence>
<accession>A0A4Z0F5M0</accession>